<evidence type="ECO:0000256" key="3">
    <source>
        <dbReference type="SAM" id="Phobius"/>
    </source>
</evidence>
<dbReference type="InterPro" id="IPR016989">
    <property type="entry name" value="Atp1_alphaprobac"/>
</dbReference>
<evidence type="ECO:0000256" key="2">
    <source>
        <dbReference type="SAM" id="MobiDB-lite"/>
    </source>
</evidence>
<organism evidence="4 5">
    <name type="scientific">Qipengyuania oceanensis</name>
    <dbReference type="NCBI Taxonomy" id="1463597"/>
    <lineage>
        <taxon>Bacteria</taxon>
        <taxon>Pseudomonadati</taxon>
        <taxon>Pseudomonadota</taxon>
        <taxon>Alphaproteobacteria</taxon>
        <taxon>Sphingomonadales</taxon>
        <taxon>Erythrobacteraceae</taxon>
        <taxon>Qipengyuania</taxon>
    </lineage>
</organism>
<accession>A0A844YFV2</accession>
<dbReference type="AlphaFoldDB" id="A0A844YFV2"/>
<dbReference type="Proteomes" id="UP000445582">
    <property type="component" value="Unassembled WGS sequence"/>
</dbReference>
<comment type="caution">
    <text evidence="4">The sequence shown here is derived from an EMBL/GenBank/DDBJ whole genome shotgun (WGS) entry which is preliminary data.</text>
</comment>
<dbReference type="Pfam" id="PF09527">
    <property type="entry name" value="ATPase_gene1"/>
    <property type="match status" value="1"/>
</dbReference>
<keyword evidence="1" id="KW-0375">Hydrogen ion transport</keyword>
<dbReference type="GO" id="GO:0045259">
    <property type="term" value="C:proton-transporting ATP synthase complex"/>
    <property type="evidence" value="ECO:0007669"/>
    <property type="project" value="UniProtKB-UniRule"/>
</dbReference>
<keyword evidence="1 3" id="KW-0472">Membrane</keyword>
<dbReference type="GO" id="GO:1902600">
    <property type="term" value="P:proton transmembrane transport"/>
    <property type="evidence" value="ECO:0007669"/>
    <property type="project" value="UniProtKB-KW"/>
</dbReference>
<evidence type="ECO:0000313" key="5">
    <source>
        <dbReference type="Proteomes" id="UP000445582"/>
    </source>
</evidence>
<evidence type="ECO:0000313" key="4">
    <source>
        <dbReference type="EMBL" id="MXO61938.1"/>
    </source>
</evidence>
<keyword evidence="3" id="KW-1133">Transmembrane helix</keyword>
<protein>
    <recommendedName>
        <fullName evidence="1">ATP synthase protein I</fullName>
    </recommendedName>
</protein>
<feature type="transmembrane region" description="Helical" evidence="3">
    <location>
        <begin position="66"/>
        <end position="85"/>
    </location>
</feature>
<dbReference type="EMBL" id="WTYN01000001">
    <property type="protein sequence ID" value="MXO61938.1"/>
    <property type="molecule type" value="Genomic_DNA"/>
</dbReference>
<name>A0A844YFV2_9SPHN</name>
<evidence type="ECO:0000256" key="1">
    <source>
        <dbReference type="PIRNR" id="PIRNR032126"/>
    </source>
</evidence>
<proteinExistence type="inferred from homology"/>
<keyword evidence="5" id="KW-1185">Reference proteome</keyword>
<gene>
    <name evidence="4" type="ORF">GRI48_02830</name>
</gene>
<feature type="region of interest" description="Disordered" evidence="2">
    <location>
        <begin position="1"/>
        <end position="34"/>
    </location>
</feature>
<dbReference type="RefSeq" id="WP_160671113.1">
    <property type="nucleotide sequence ID" value="NZ_WTYN01000001.1"/>
</dbReference>
<feature type="compositionally biased region" description="Low complexity" evidence="2">
    <location>
        <begin position="1"/>
        <end position="10"/>
    </location>
</feature>
<feature type="compositionally biased region" description="Basic and acidic residues" evidence="2">
    <location>
        <begin position="12"/>
        <end position="34"/>
    </location>
</feature>
<dbReference type="PIRSF" id="PIRSF032126">
    <property type="entry name" value="F0F1_ATP_synthase_subunit_I"/>
    <property type="match status" value="1"/>
</dbReference>
<comment type="function">
    <text evidence="1">A possible function for this protein is to guide the assembly of the membrane sector of the ATPase enzyme complex.</text>
</comment>
<reference evidence="4 5" key="1">
    <citation type="submission" date="2019-12" db="EMBL/GenBank/DDBJ databases">
        <title>Genomic-based taxomic classification of the family Erythrobacteraceae.</title>
        <authorList>
            <person name="Xu L."/>
        </authorList>
    </citation>
    <scope>NUCLEOTIDE SEQUENCE [LARGE SCALE GENOMIC DNA]</scope>
    <source>
        <strain evidence="4 5">MCCC 1A09965</strain>
    </source>
</reference>
<dbReference type="InterPro" id="IPR032820">
    <property type="entry name" value="ATPase_put"/>
</dbReference>
<comment type="similarity">
    <text evidence="1">Belongs to the bacterial AtpI family.</text>
</comment>
<dbReference type="OrthoDB" id="15401at2"/>
<keyword evidence="1" id="KW-0406">Ion transport</keyword>
<feature type="transmembrane region" description="Helical" evidence="3">
    <location>
        <begin position="40"/>
        <end position="60"/>
    </location>
</feature>
<sequence>MANSNGNNGSDDLDRRISEARDKHDRGATRAEGNAETKGWAVGIEFVGAILVSGFIGWAIDNWSGLGTAPWGMIVFLVLGFAAGVRRAMKTSAQFDSDPSNDPKNEG</sequence>
<keyword evidence="3" id="KW-0812">Transmembrane</keyword>
<keyword evidence="1" id="KW-0813">Transport</keyword>